<protein>
    <submittedName>
        <fullName evidence="1">Uncharacterized protein</fullName>
    </submittedName>
</protein>
<accession>A0A6C0ANQ4</accession>
<proteinExistence type="predicted"/>
<dbReference type="AlphaFoldDB" id="A0A6C0ANQ4"/>
<evidence type="ECO:0000313" key="1">
    <source>
        <dbReference type="EMBL" id="QHS80991.1"/>
    </source>
</evidence>
<organism evidence="1">
    <name type="scientific">viral metagenome</name>
    <dbReference type="NCBI Taxonomy" id="1070528"/>
    <lineage>
        <taxon>unclassified sequences</taxon>
        <taxon>metagenomes</taxon>
        <taxon>organismal metagenomes</taxon>
    </lineage>
</organism>
<dbReference type="EMBL" id="MN740728">
    <property type="protein sequence ID" value="QHS80991.1"/>
    <property type="molecule type" value="Genomic_DNA"/>
</dbReference>
<reference evidence="1" key="1">
    <citation type="journal article" date="2020" name="Nature">
        <title>Giant virus diversity and host interactions through global metagenomics.</title>
        <authorList>
            <person name="Schulz F."/>
            <person name="Roux S."/>
            <person name="Paez-Espino D."/>
            <person name="Jungbluth S."/>
            <person name="Walsh D.A."/>
            <person name="Denef V.J."/>
            <person name="McMahon K.D."/>
            <person name="Konstantinidis K.T."/>
            <person name="Eloe-Fadrosh E.A."/>
            <person name="Kyrpides N.C."/>
            <person name="Woyke T."/>
        </authorList>
    </citation>
    <scope>NUCLEOTIDE SEQUENCE</scope>
    <source>
        <strain evidence="1">GVMAG-S-1101161-73</strain>
    </source>
</reference>
<sequence length="131" mass="15058">MAAVPMSRDMMRELKAKTDENNRLTLVERYVKIMYESAINTARTSINTQWRAEFHNGQGGQLLDGRFIITNIDDILRRLQDLFPDCSVDFKSLTMARGPDGQMHDISTLDEKALMFIGNRQVTQCITIDWS</sequence>
<name>A0A6C0ANQ4_9ZZZZ</name>